<accession>W0DHE5</accession>
<dbReference type="STRING" id="713585.THITH_07055"/>
<comment type="cofactor">
    <cofactor evidence="14 15">
        <name>Mn(2+)</name>
        <dbReference type="ChEBI" id="CHEBI:29035"/>
    </cofactor>
    <cofactor evidence="14 15">
        <name>Mg(2+)</name>
        <dbReference type="ChEBI" id="CHEBI:18420"/>
    </cofactor>
    <text evidence="14 15">Manganese or magnesium. Binds 1 divalent metal ion per monomer in the absence of substrate. May bind a second metal ion after substrate binding.</text>
</comment>
<evidence type="ECO:0000259" key="18">
    <source>
        <dbReference type="PROSITE" id="PS51975"/>
    </source>
</evidence>
<reference evidence="19 20" key="1">
    <citation type="submission" date="2013-12" db="EMBL/GenBank/DDBJ databases">
        <authorList>
            <consortium name="DOE Joint Genome Institute"/>
            <person name="Muyzer G."/>
            <person name="Huntemann M."/>
            <person name="Han J."/>
            <person name="Chen A."/>
            <person name="Kyrpides N."/>
            <person name="Mavromatis K."/>
            <person name="Markowitz V."/>
            <person name="Palaniappan K."/>
            <person name="Ivanova N."/>
            <person name="Schaumberg A."/>
            <person name="Pati A."/>
            <person name="Liolios K."/>
            <person name="Nordberg H.P."/>
            <person name="Cantor M.N."/>
            <person name="Hua S.X."/>
            <person name="Woyke T."/>
        </authorList>
    </citation>
    <scope>NUCLEOTIDE SEQUENCE [LARGE SCALE GENOMIC DNA]</scope>
    <source>
        <strain evidence="19 20">ARh 1</strain>
    </source>
</reference>
<dbReference type="InterPro" id="IPR022898">
    <property type="entry name" value="RNase_HII"/>
</dbReference>
<evidence type="ECO:0000256" key="3">
    <source>
        <dbReference type="ARBA" id="ARBA00004065"/>
    </source>
</evidence>
<dbReference type="NCBIfam" id="NF000595">
    <property type="entry name" value="PRK00015.1-3"/>
    <property type="match status" value="1"/>
</dbReference>
<dbReference type="PANTHER" id="PTHR10954:SF18">
    <property type="entry name" value="RIBONUCLEASE HII"/>
    <property type="match status" value="1"/>
</dbReference>
<dbReference type="EMBL" id="CP007029">
    <property type="protein sequence ID" value="AHE98054.1"/>
    <property type="molecule type" value="Genomic_DNA"/>
</dbReference>
<evidence type="ECO:0000256" key="8">
    <source>
        <dbReference type="ARBA" id="ARBA00022490"/>
    </source>
</evidence>
<evidence type="ECO:0000313" key="20">
    <source>
        <dbReference type="Proteomes" id="UP000005289"/>
    </source>
</evidence>
<comment type="function">
    <text evidence="3 14 16">Endonuclease that specifically degrades the RNA of RNA-DNA hybrids.</text>
</comment>
<dbReference type="SUPFAM" id="SSF53098">
    <property type="entry name" value="Ribonuclease H-like"/>
    <property type="match status" value="1"/>
</dbReference>
<keyword evidence="17" id="KW-1133">Transmembrane helix</keyword>
<keyword evidence="17" id="KW-0812">Transmembrane</keyword>
<keyword evidence="20" id="KW-1185">Reference proteome</keyword>
<dbReference type="OrthoDB" id="9803420at2"/>
<name>W0DHE5_9GAMM</name>
<dbReference type="GO" id="GO:0043137">
    <property type="term" value="P:DNA replication, removal of RNA primer"/>
    <property type="evidence" value="ECO:0007669"/>
    <property type="project" value="TreeGrafter"/>
</dbReference>
<dbReference type="PROSITE" id="PS51975">
    <property type="entry name" value="RNASE_H_2"/>
    <property type="match status" value="1"/>
</dbReference>
<evidence type="ECO:0000256" key="17">
    <source>
        <dbReference type="SAM" id="Phobius"/>
    </source>
</evidence>
<keyword evidence="11 14" id="KW-0255">Endonuclease</keyword>
<evidence type="ECO:0000313" key="19">
    <source>
        <dbReference type="EMBL" id="AHE98054.1"/>
    </source>
</evidence>
<dbReference type="InterPro" id="IPR036397">
    <property type="entry name" value="RNaseH_sf"/>
</dbReference>
<dbReference type="RefSeq" id="WP_025367357.1">
    <property type="nucleotide sequence ID" value="NZ_CP007029.1"/>
</dbReference>
<dbReference type="InterPro" id="IPR024567">
    <property type="entry name" value="RNase_HII/HIII_dom"/>
</dbReference>
<keyword evidence="13 14" id="KW-0464">Manganese</keyword>
<comment type="catalytic activity">
    <reaction evidence="1 14 15 16">
        <text>Endonucleolytic cleavage to 5'-phosphomonoester.</text>
        <dbReference type="EC" id="3.1.26.4"/>
    </reaction>
</comment>
<evidence type="ECO:0000256" key="6">
    <source>
        <dbReference type="ARBA" id="ARBA00012180"/>
    </source>
</evidence>
<evidence type="ECO:0000256" key="4">
    <source>
        <dbReference type="ARBA" id="ARBA00004496"/>
    </source>
</evidence>
<comment type="similarity">
    <text evidence="5 14 16">Belongs to the RNase HII family.</text>
</comment>
<evidence type="ECO:0000256" key="15">
    <source>
        <dbReference type="PROSITE-ProRule" id="PRU01319"/>
    </source>
</evidence>
<dbReference type="InterPro" id="IPR012337">
    <property type="entry name" value="RNaseH-like_sf"/>
</dbReference>
<feature type="domain" description="RNase H type-2" evidence="18">
    <location>
        <begin position="13"/>
        <end position="202"/>
    </location>
</feature>
<dbReference type="Gene3D" id="3.30.420.10">
    <property type="entry name" value="Ribonuclease H-like superfamily/Ribonuclease H"/>
    <property type="match status" value="1"/>
</dbReference>
<dbReference type="GO" id="GO:0006298">
    <property type="term" value="P:mismatch repair"/>
    <property type="evidence" value="ECO:0007669"/>
    <property type="project" value="TreeGrafter"/>
</dbReference>
<dbReference type="HAMAP" id="MF_00052_B">
    <property type="entry name" value="RNase_HII_B"/>
    <property type="match status" value="1"/>
</dbReference>
<feature type="binding site" evidence="14 15">
    <location>
        <position position="111"/>
    </location>
    <ligand>
        <name>a divalent metal cation</name>
        <dbReference type="ChEBI" id="CHEBI:60240"/>
    </ligand>
</feature>
<feature type="transmembrane region" description="Helical" evidence="17">
    <location>
        <begin position="26"/>
        <end position="47"/>
    </location>
</feature>
<comment type="subcellular location">
    <subcellularLocation>
        <location evidence="4 14">Cytoplasm</location>
    </subcellularLocation>
</comment>
<protein>
    <recommendedName>
        <fullName evidence="7 14">Ribonuclease HII</fullName>
        <shortName evidence="14">RNase HII</shortName>
        <ecNumber evidence="6 14">3.1.26.4</ecNumber>
    </recommendedName>
</protein>
<evidence type="ECO:0000256" key="7">
    <source>
        <dbReference type="ARBA" id="ARBA00019179"/>
    </source>
</evidence>
<evidence type="ECO:0000256" key="5">
    <source>
        <dbReference type="ARBA" id="ARBA00007383"/>
    </source>
</evidence>
<keyword evidence="9 14" id="KW-0540">Nuclease</keyword>
<evidence type="ECO:0000256" key="11">
    <source>
        <dbReference type="ARBA" id="ARBA00022759"/>
    </source>
</evidence>
<dbReference type="EC" id="3.1.26.4" evidence="6 14"/>
<gene>
    <name evidence="14 19" type="primary">rnhB</name>
    <name evidence="19" type="ORF">THITH_07055</name>
</gene>
<dbReference type="AlphaFoldDB" id="W0DHE5"/>
<evidence type="ECO:0000256" key="10">
    <source>
        <dbReference type="ARBA" id="ARBA00022723"/>
    </source>
</evidence>
<evidence type="ECO:0000256" key="14">
    <source>
        <dbReference type="HAMAP-Rule" id="MF_00052"/>
    </source>
</evidence>
<keyword evidence="12 14" id="KW-0378">Hydrolase</keyword>
<keyword evidence="10 14" id="KW-0479">Metal-binding</keyword>
<evidence type="ECO:0000256" key="9">
    <source>
        <dbReference type="ARBA" id="ARBA00022722"/>
    </source>
</evidence>
<feature type="binding site" evidence="14 15">
    <location>
        <position position="19"/>
    </location>
    <ligand>
        <name>a divalent metal cation</name>
        <dbReference type="ChEBI" id="CHEBI:60240"/>
    </ligand>
</feature>
<evidence type="ECO:0000256" key="1">
    <source>
        <dbReference type="ARBA" id="ARBA00000077"/>
    </source>
</evidence>
<sequence>MPRQQDDNWIAGEHCAGVDEVGRGPLAGPVVAAAVILPAGYALAGLTDSKRLSARRREALAEVLRAEVEGWALGSASAAEIDALNIHHATLLAMRRALLALPRPPQQVWVDGRFVPEGPWSATPVIGGDGRVPAISAASVLAKVARDAWLAQLHQRYPVYGFDRHAGYPTRAHLAALAEHGPCPEHRRSFGPVARQLRRAAGAAGQ</sequence>
<keyword evidence="17" id="KW-0472">Membrane</keyword>
<dbReference type="GO" id="GO:0030145">
    <property type="term" value="F:manganese ion binding"/>
    <property type="evidence" value="ECO:0007669"/>
    <property type="project" value="UniProtKB-UniRule"/>
</dbReference>
<proteinExistence type="inferred from homology"/>
<dbReference type="CDD" id="cd07182">
    <property type="entry name" value="RNase_HII_bacteria_HII_like"/>
    <property type="match status" value="1"/>
</dbReference>
<dbReference type="Pfam" id="PF01351">
    <property type="entry name" value="RNase_HII"/>
    <property type="match status" value="1"/>
</dbReference>
<dbReference type="GO" id="GO:0004523">
    <property type="term" value="F:RNA-DNA hybrid ribonuclease activity"/>
    <property type="evidence" value="ECO:0007669"/>
    <property type="project" value="UniProtKB-UniRule"/>
</dbReference>
<dbReference type="HOGENOM" id="CLU_036532_3_2_6"/>
<dbReference type="GO" id="GO:0003723">
    <property type="term" value="F:RNA binding"/>
    <property type="evidence" value="ECO:0007669"/>
    <property type="project" value="UniProtKB-UniRule"/>
</dbReference>
<dbReference type="Proteomes" id="UP000005289">
    <property type="component" value="Chromosome"/>
</dbReference>
<keyword evidence="8 14" id="KW-0963">Cytoplasm</keyword>
<evidence type="ECO:0000256" key="13">
    <source>
        <dbReference type="ARBA" id="ARBA00023211"/>
    </source>
</evidence>
<evidence type="ECO:0000256" key="16">
    <source>
        <dbReference type="RuleBase" id="RU003515"/>
    </source>
</evidence>
<comment type="cofactor">
    <cofactor evidence="2">
        <name>Mg(2+)</name>
        <dbReference type="ChEBI" id="CHEBI:18420"/>
    </cofactor>
</comment>
<dbReference type="KEGG" id="tti:THITH_07055"/>
<evidence type="ECO:0000256" key="2">
    <source>
        <dbReference type="ARBA" id="ARBA00001946"/>
    </source>
</evidence>
<dbReference type="GO" id="GO:0005737">
    <property type="term" value="C:cytoplasm"/>
    <property type="evidence" value="ECO:0007669"/>
    <property type="project" value="UniProtKB-SubCell"/>
</dbReference>
<dbReference type="GO" id="GO:0032299">
    <property type="term" value="C:ribonuclease H2 complex"/>
    <property type="evidence" value="ECO:0007669"/>
    <property type="project" value="TreeGrafter"/>
</dbReference>
<organism evidence="19 20">
    <name type="scientific">Thioalkalivibrio paradoxus ARh 1</name>
    <dbReference type="NCBI Taxonomy" id="713585"/>
    <lineage>
        <taxon>Bacteria</taxon>
        <taxon>Pseudomonadati</taxon>
        <taxon>Pseudomonadota</taxon>
        <taxon>Gammaproteobacteria</taxon>
        <taxon>Chromatiales</taxon>
        <taxon>Ectothiorhodospiraceae</taxon>
        <taxon>Thioalkalivibrio</taxon>
    </lineage>
</organism>
<evidence type="ECO:0000256" key="12">
    <source>
        <dbReference type="ARBA" id="ARBA00022801"/>
    </source>
</evidence>
<dbReference type="PANTHER" id="PTHR10954">
    <property type="entry name" value="RIBONUCLEASE H2 SUBUNIT A"/>
    <property type="match status" value="1"/>
</dbReference>
<dbReference type="InterPro" id="IPR001352">
    <property type="entry name" value="RNase_HII/HIII"/>
</dbReference>
<feature type="binding site" evidence="14 15">
    <location>
        <position position="20"/>
    </location>
    <ligand>
        <name>a divalent metal cation</name>
        <dbReference type="ChEBI" id="CHEBI:60240"/>
    </ligand>
</feature>